<accession>A0A217EFF8</accession>
<dbReference type="InterPro" id="IPR049846">
    <property type="entry name" value="NF038105-like"/>
</dbReference>
<protein>
    <submittedName>
        <fullName evidence="1">Uncharacterized protein</fullName>
    </submittedName>
</protein>
<dbReference type="NCBIfam" id="NF038105">
    <property type="entry name" value="acin_NF038105"/>
    <property type="match status" value="1"/>
</dbReference>
<organism evidence="1 2">
    <name type="scientific">Acinetobacter apis</name>
    <dbReference type="NCBI Taxonomy" id="1229165"/>
    <lineage>
        <taxon>Bacteria</taxon>
        <taxon>Pseudomonadati</taxon>
        <taxon>Pseudomonadota</taxon>
        <taxon>Gammaproteobacteria</taxon>
        <taxon>Moraxellales</taxon>
        <taxon>Moraxellaceae</taxon>
        <taxon>Acinetobacter</taxon>
    </lineage>
</organism>
<proteinExistence type="predicted"/>
<name>A0A217EFF8_9GAMM</name>
<keyword evidence="2" id="KW-1185">Reference proteome</keyword>
<sequence length="67" mass="7677">MTTKKFDEISIPLVSFNLNDISEESVKSAWSEYEAKPEYKEFNKHDLIESLQSSISIGSSSIEFKDK</sequence>
<dbReference type="OrthoDB" id="6697835at2"/>
<dbReference type="RefSeq" id="WP_088822952.1">
    <property type="nucleotide sequence ID" value="NZ_FZLN01000001.1"/>
</dbReference>
<dbReference type="EMBL" id="FZLN01000001">
    <property type="protein sequence ID" value="SNQ28940.1"/>
    <property type="molecule type" value="Genomic_DNA"/>
</dbReference>
<evidence type="ECO:0000313" key="1">
    <source>
        <dbReference type="EMBL" id="SNQ28940.1"/>
    </source>
</evidence>
<reference evidence="2" key="1">
    <citation type="submission" date="2017-06" db="EMBL/GenBank/DDBJ databases">
        <authorList>
            <person name="Varghese N."/>
            <person name="Submissions S."/>
        </authorList>
    </citation>
    <scope>NUCLEOTIDE SEQUENCE [LARGE SCALE GENOMIC DNA]</scope>
    <source>
        <strain evidence="2">ANC 5114</strain>
    </source>
</reference>
<gene>
    <name evidence="1" type="ORF">SAMN05444584_0871</name>
</gene>
<evidence type="ECO:0000313" key="2">
    <source>
        <dbReference type="Proteomes" id="UP000243463"/>
    </source>
</evidence>
<dbReference type="AlphaFoldDB" id="A0A217EFF8"/>
<dbReference type="Proteomes" id="UP000243463">
    <property type="component" value="Unassembled WGS sequence"/>
</dbReference>